<protein>
    <submittedName>
        <fullName evidence="1">Class I SAM-dependent methyltransferase</fullName>
    </submittedName>
</protein>
<keyword evidence="2" id="KW-1185">Reference proteome</keyword>
<dbReference type="SUPFAM" id="SSF53335">
    <property type="entry name" value="S-adenosyl-L-methionine-dependent methyltransferases"/>
    <property type="match status" value="1"/>
</dbReference>
<keyword evidence="1" id="KW-0808">Transferase</keyword>
<accession>A0A4P7IHS2</accession>
<dbReference type="EMBL" id="CP038436">
    <property type="protein sequence ID" value="QBX56865.1"/>
    <property type="molecule type" value="Genomic_DNA"/>
</dbReference>
<dbReference type="KEGG" id="nsn:EXE58_16395"/>
<dbReference type="InterPro" id="IPR029063">
    <property type="entry name" value="SAM-dependent_MTases_sf"/>
</dbReference>
<dbReference type="Gene3D" id="3.40.50.150">
    <property type="entry name" value="Vaccinia Virus protein VP39"/>
    <property type="match status" value="1"/>
</dbReference>
<dbReference type="GO" id="GO:0032259">
    <property type="term" value="P:methylation"/>
    <property type="evidence" value="ECO:0007669"/>
    <property type="project" value="UniProtKB-KW"/>
</dbReference>
<proteinExistence type="predicted"/>
<evidence type="ECO:0000313" key="2">
    <source>
        <dbReference type="Proteomes" id="UP000294853"/>
    </source>
</evidence>
<evidence type="ECO:0000313" key="1">
    <source>
        <dbReference type="EMBL" id="QBX56865.1"/>
    </source>
</evidence>
<keyword evidence="1" id="KW-0489">Methyltransferase</keyword>
<name>A0A4P7IHS2_9ACTN</name>
<dbReference type="Proteomes" id="UP000294853">
    <property type="component" value="Chromosome"/>
</dbReference>
<dbReference type="AlphaFoldDB" id="A0A4P7IHS2"/>
<dbReference type="GO" id="GO:0008168">
    <property type="term" value="F:methyltransferase activity"/>
    <property type="evidence" value="ECO:0007669"/>
    <property type="project" value="UniProtKB-KW"/>
</dbReference>
<dbReference type="OrthoDB" id="6075445at2"/>
<gene>
    <name evidence="1" type="ORF">EXE58_16395</name>
</gene>
<dbReference type="Pfam" id="PF13578">
    <property type="entry name" value="Methyltransf_24"/>
    <property type="match status" value="1"/>
</dbReference>
<organism evidence="1 2">
    <name type="scientific">Nocardioides seonyuensis</name>
    <dbReference type="NCBI Taxonomy" id="2518371"/>
    <lineage>
        <taxon>Bacteria</taxon>
        <taxon>Bacillati</taxon>
        <taxon>Actinomycetota</taxon>
        <taxon>Actinomycetes</taxon>
        <taxon>Propionibacteriales</taxon>
        <taxon>Nocardioidaceae</taxon>
        <taxon>Nocardioides</taxon>
    </lineage>
</organism>
<reference evidence="1 2" key="1">
    <citation type="submission" date="2019-03" db="EMBL/GenBank/DDBJ databases">
        <title>Three New Species of Nocardioides, Nocardioides euryhalodurans sp. nov., Nocardioides seonyuensis sp. nov. and Nocardioides eburneoflavus sp. nov. Iolated from Soil.</title>
        <authorList>
            <person name="Roh S.G."/>
            <person name="Lee C."/>
            <person name="Kim M.-K."/>
            <person name="Kim S.B."/>
        </authorList>
    </citation>
    <scope>NUCLEOTIDE SEQUENCE [LARGE SCALE GENOMIC DNA]</scope>
    <source>
        <strain evidence="1 2">MMS17-SY207-3</strain>
    </source>
</reference>
<sequence length="262" mass="29549">MPSAVYILRRYSGSSGPLQREEVFVDDHAPSTFDATWEIASDIPGWLTKDQARLLHQAVGDLDDPLVVEIGSHQGKSTVILAAAARERGGRVVAVDPFIEGRLFGGVSTKTKFQNNMEQNGLTESVELLTDYSTRARPGWTRSIDCLYIDGKHDYWTLADDLKWSVHLPEGAPILIHDCYSSIGVTLGVLAHVLPSRRIRYESRAGSMALFKVGKPSWQDRVRILREMPWWVRNVAVKVLLRLRLRRLAARVFQHEGPYDPF</sequence>